<dbReference type="RefSeq" id="WP_026879534.1">
    <property type="nucleotide sequence ID" value="NZ_CP150637.1"/>
</dbReference>
<dbReference type="InterPro" id="IPR022867">
    <property type="entry name" value="MsrP"/>
</dbReference>
<dbReference type="PANTHER" id="PTHR43032">
    <property type="entry name" value="PROTEIN-METHIONINE-SULFOXIDE REDUCTASE"/>
    <property type="match status" value="1"/>
</dbReference>
<comment type="catalytic activity">
    <reaction evidence="5">
        <text>L-methionyl-[protein] + a quinone + H2O = L-methionyl-(S)-S-oxide-[protein] + a quinol</text>
        <dbReference type="Rhea" id="RHEA:51292"/>
        <dbReference type="Rhea" id="RHEA-COMP:12313"/>
        <dbReference type="Rhea" id="RHEA-COMP:12315"/>
        <dbReference type="ChEBI" id="CHEBI:15377"/>
        <dbReference type="ChEBI" id="CHEBI:16044"/>
        <dbReference type="ChEBI" id="CHEBI:24646"/>
        <dbReference type="ChEBI" id="CHEBI:44120"/>
        <dbReference type="ChEBI" id="CHEBI:132124"/>
    </reaction>
</comment>
<evidence type="ECO:0000256" key="1">
    <source>
        <dbReference type="ARBA" id="ARBA00022505"/>
    </source>
</evidence>
<comment type="function">
    <text evidence="5">Part of the MsrPQ system that repairs oxidized periplasmic proteins containing methionine sulfoxide residues (Met-O), using respiratory chain electrons. Thus protects these proteins from oxidative-stress damage caused by reactive species of oxygen and chlorine generated by the host defense mechanisms. MsrPQ is essential for the maintenance of envelope integrity under bleach stress, rescuing a wide series of structurally unrelated periplasmic proteins from methionine oxidation. The catalytic subunit MsrP is non-stereospecific, being able to reduce both (R-) and (S-) diastereoisomers of methionine sulfoxide.</text>
</comment>
<evidence type="ECO:0000256" key="4">
    <source>
        <dbReference type="ARBA" id="ARBA00023002"/>
    </source>
</evidence>
<feature type="binding site" evidence="5">
    <location>
        <begin position="220"/>
        <end position="222"/>
    </location>
    <ligand>
        <name>Mo-molybdopterin</name>
        <dbReference type="ChEBI" id="CHEBI:71302"/>
    </ligand>
</feature>
<feature type="binding site" evidence="5">
    <location>
        <position position="209"/>
    </location>
    <ligand>
        <name>Mo-molybdopterin</name>
        <dbReference type="ChEBI" id="CHEBI:71302"/>
    </ligand>
</feature>
<reference evidence="7 8" key="1">
    <citation type="submission" date="2024-03" db="EMBL/GenBank/DDBJ databases">
        <title>Complete Genome Sequence and Annotation of Ignatzschineria larvae DSM 13226.</title>
        <authorList>
            <person name="Cantrell E."/>
            <person name="Burcham Z.M."/>
        </authorList>
    </citation>
    <scope>NUCLEOTIDE SEQUENCE [LARGE SCALE GENOMIC DNA]</scope>
    <source>
        <strain evidence="7 8">DSM 13226</strain>
    </source>
</reference>
<comment type="similarity">
    <text evidence="5">Belongs to the MsrP family.</text>
</comment>
<feature type="binding site" evidence="5">
    <location>
        <position position="118"/>
    </location>
    <ligand>
        <name>Mo-molybdopterin</name>
        <dbReference type="ChEBI" id="CHEBI:71302"/>
    </ligand>
    <ligandPart>
        <name>Mo</name>
        <dbReference type="ChEBI" id="CHEBI:28685"/>
    </ligandPart>
</feature>
<feature type="binding site" evidence="5">
    <location>
        <position position="153"/>
    </location>
    <ligand>
        <name>Mo-molybdopterin</name>
        <dbReference type="ChEBI" id="CHEBI:71302"/>
    </ligand>
</feature>
<accession>A0ABZ3C0N1</accession>
<protein>
    <recommendedName>
        <fullName evidence="5">Protein-methionine-sulfoxide reductase catalytic subunit MsrP</fullName>
        <ecNumber evidence="5">1.8.5.-</ecNumber>
    </recommendedName>
</protein>
<evidence type="ECO:0000256" key="3">
    <source>
        <dbReference type="ARBA" id="ARBA00022729"/>
    </source>
</evidence>
<dbReference type="Pfam" id="PF00174">
    <property type="entry name" value="Oxidored_molyb"/>
    <property type="match status" value="1"/>
</dbReference>
<sequence>MKFQTGLKEKDVTSEEIFKDRRNILKGLGFVGASLLLSQVPVKAESLSDELTPENKITGYNNFYEFGWDKSDPARYQNRFKSDPWQVVIDGEVNAPITLDLDDLNKIAQEERIYRFRCVEAWSMVIPWLGFPLSALLKLADPTSEARYVAFETLYDPAQFPNQGGGSFGGFSFPYVEGLTIEEAMHPLTFMSMGLYGKKLLPQNGAPLRLVVPWKYGFKSIKSIVKITLTKHQPRTTWNMSAPHEYGFYANVNPNVSHPRWSQASERIIGTEGLFGAKRRNTELFNGYSEVASLYTGMDLKKNY</sequence>
<dbReference type="NCBIfam" id="NF003767">
    <property type="entry name" value="PRK05363.1"/>
    <property type="match status" value="1"/>
</dbReference>
<keyword evidence="3 5" id="KW-0732">Signal</keyword>
<keyword evidence="8" id="KW-1185">Reference proteome</keyword>
<dbReference type="Proteomes" id="UP001449178">
    <property type="component" value="Chromosome"/>
</dbReference>
<keyword evidence="2 5" id="KW-0479">Metal-binding</keyword>
<comment type="catalytic activity">
    <reaction evidence="5">
        <text>L-methionyl-[protein] + a quinone + H2O = L-methionyl-(R)-S-oxide-[protein] + a quinol</text>
        <dbReference type="Rhea" id="RHEA:51296"/>
        <dbReference type="Rhea" id="RHEA-COMP:12313"/>
        <dbReference type="Rhea" id="RHEA-COMP:12314"/>
        <dbReference type="ChEBI" id="CHEBI:15377"/>
        <dbReference type="ChEBI" id="CHEBI:16044"/>
        <dbReference type="ChEBI" id="CHEBI:24646"/>
        <dbReference type="ChEBI" id="CHEBI:45764"/>
        <dbReference type="ChEBI" id="CHEBI:132124"/>
    </reaction>
</comment>
<keyword evidence="1 5" id="KW-0500">Molybdenum</keyword>
<dbReference type="HAMAP" id="MF_01206">
    <property type="entry name" value="MsrP"/>
    <property type="match status" value="1"/>
</dbReference>
<evidence type="ECO:0000256" key="2">
    <source>
        <dbReference type="ARBA" id="ARBA00022723"/>
    </source>
</evidence>
<dbReference type="PANTHER" id="PTHR43032:SF3">
    <property type="entry name" value="PROTEIN-METHIONINE-SULFOXIDE REDUCTASE CATALYTIC SUBUNIT MSRP"/>
    <property type="match status" value="1"/>
</dbReference>
<evidence type="ECO:0000313" key="7">
    <source>
        <dbReference type="EMBL" id="WZW87590.1"/>
    </source>
</evidence>
<comment type="subunit">
    <text evidence="5">Heterodimer of a catalytic subunit (MsrP) and a heme-binding subunit (MsrQ).</text>
</comment>
<proteinExistence type="inferred from homology"/>
<dbReference type="EC" id="1.8.5.-" evidence="5"/>
<dbReference type="InterPro" id="IPR036374">
    <property type="entry name" value="OxRdtase_Mopterin-bd_sf"/>
</dbReference>
<dbReference type="SUPFAM" id="SSF56524">
    <property type="entry name" value="Oxidoreductase molybdopterin-binding domain"/>
    <property type="match status" value="1"/>
</dbReference>
<dbReference type="GO" id="GO:0016491">
    <property type="term" value="F:oxidoreductase activity"/>
    <property type="evidence" value="ECO:0007669"/>
    <property type="project" value="UniProtKB-KW"/>
</dbReference>
<evidence type="ECO:0000259" key="6">
    <source>
        <dbReference type="Pfam" id="PF00174"/>
    </source>
</evidence>
<feature type="binding site" evidence="5">
    <location>
        <position position="204"/>
    </location>
    <ligand>
        <name>Mo-molybdopterin</name>
        <dbReference type="ChEBI" id="CHEBI:71302"/>
    </ligand>
</feature>
<evidence type="ECO:0000313" key="8">
    <source>
        <dbReference type="Proteomes" id="UP001449178"/>
    </source>
</evidence>
<feature type="binding site" evidence="5">
    <location>
        <position position="61"/>
    </location>
    <ligand>
        <name>Mo-molybdopterin</name>
        <dbReference type="ChEBI" id="CHEBI:71302"/>
    </ligand>
</feature>
<feature type="domain" description="Oxidoreductase molybdopterin-binding" evidence="6">
    <location>
        <begin position="80"/>
        <end position="238"/>
    </location>
</feature>
<organism evidence="7 8">
    <name type="scientific">Ignatzschineria larvae DSM 13226</name>
    <dbReference type="NCBI Taxonomy" id="1111732"/>
    <lineage>
        <taxon>Bacteria</taxon>
        <taxon>Pseudomonadati</taxon>
        <taxon>Pseudomonadota</taxon>
        <taxon>Gammaproteobacteria</taxon>
        <taxon>Cardiobacteriales</taxon>
        <taxon>Ignatzschineriaceae</taxon>
        <taxon>Ignatzschineria</taxon>
    </lineage>
</organism>
<keyword evidence="4 5" id="KW-0560">Oxidoreductase</keyword>
<comment type="cofactor">
    <cofactor evidence="5">
        <name>Mo-molybdopterin</name>
        <dbReference type="ChEBI" id="CHEBI:71302"/>
    </cofactor>
    <text evidence="5">Binds 1 Mo-molybdopterin (Mo-MPT) cofactor per subunit.</text>
</comment>
<dbReference type="Gene3D" id="3.90.420.10">
    <property type="entry name" value="Oxidoreductase, molybdopterin-binding domain"/>
    <property type="match status" value="1"/>
</dbReference>
<name>A0ABZ3C0N1_9GAMM</name>
<evidence type="ECO:0000256" key="5">
    <source>
        <dbReference type="HAMAP-Rule" id="MF_01206"/>
    </source>
</evidence>
<dbReference type="InterPro" id="IPR000572">
    <property type="entry name" value="OxRdtase_Mopterin-bd_dom"/>
</dbReference>
<feature type="binding site" evidence="5">
    <location>
        <begin position="64"/>
        <end position="65"/>
    </location>
    <ligand>
        <name>Mo-molybdopterin</name>
        <dbReference type="ChEBI" id="CHEBI:71302"/>
    </ligand>
</feature>
<dbReference type="EMBL" id="CP150637">
    <property type="protein sequence ID" value="WZW87590.1"/>
    <property type="molecule type" value="Genomic_DNA"/>
</dbReference>
<gene>
    <name evidence="5 7" type="primary">msrP</name>
    <name evidence="7" type="ORF">WMO13_09495</name>
</gene>